<dbReference type="NCBIfam" id="NF038128">
    <property type="entry name" value="choice_anch_J"/>
    <property type="match status" value="1"/>
</dbReference>
<dbReference type="Pfam" id="PF00629">
    <property type="entry name" value="MAM"/>
    <property type="match status" value="1"/>
</dbReference>
<dbReference type="PANTHER" id="PTHR23282">
    <property type="entry name" value="APICAL ENDOSOMAL GLYCOPROTEIN PRECURSOR"/>
    <property type="match status" value="1"/>
</dbReference>
<evidence type="ECO:0000313" key="4">
    <source>
        <dbReference type="Proteomes" id="UP000321790"/>
    </source>
</evidence>
<keyword evidence="1" id="KW-0732">Signal</keyword>
<dbReference type="Gene3D" id="2.60.120.200">
    <property type="match status" value="1"/>
</dbReference>
<dbReference type="SUPFAM" id="SSF49899">
    <property type="entry name" value="Concanavalin A-like lectins/glucanases"/>
    <property type="match status" value="1"/>
</dbReference>
<dbReference type="Pfam" id="PF18962">
    <property type="entry name" value="Por_Secre_tail"/>
    <property type="match status" value="1"/>
</dbReference>
<dbReference type="GO" id="GO:0004553">
    <property type="term" value="F:hydrolase activity, hydrolyzing O-glycosyl compounds"/>
    <property type="evidence" value="ECO:0007669"/>
    <property type="project" value="UniProtKB-ARBA"/>
</dbReference>
<dbReference type="OrthoDB" id="6278496at2"/>
<dbReference type="Gene3D" id="3.40.390.10">
    <property type="entry name" value="Collagenase (Catalytic Domain)"/>
    <property type="match status" value="1"/>
</dbReference>
<feature type="domain" description="MAM" evidence="2">
    <location>
        <begin position="389"/>
        <end position="555"/>
    </location>
</feature>
<dbReference type="InterPro" id="IPR013783">
    <property type="entry name" value="Ig-like_fold"/>
</dbReference>
<dbReference type="Gene3D" id="2.60.40.10">
    <property type="entry name" value="Immunoglobulins"/>
    <property type="match status" value="1"/>
</dbReference>
<dbReference type="EMBL" id="VOSC01000019">
    <property type="protein sequence ID" value="TXE11991.1"/>
    <property type="molecule type" value="Genomic_DNA"/>
</dbReference>
<dbReference type="PROSITE" id="PS50060">
    <property type="entry name" value="MAM_2"/>
    <property type="match status" value="1"/>
</dbReference>
<dbReference type="SUPFAM" id="SSF49299">
    <property type="entry name" value="PKD domain"/>
    <property type="match status" value="1"/>
</dbReference>
<dbReference type="GO" id="GO:0016020">
    <property type="term" value="C:membrane"/>
    <property type="evidence" value="ECO:0007669"/>
    <property type="project" value="InterPro"/>
</dbReference>
<dbReference type="CDD" id="cd06263">
    <property type="entry name" value="MAM"/>
    <property type="match status" value="1"/>
</dbReference>
<dbReference type="InterPro" id="IPR026444">
    <property type="entry name" value="Secre_tail"/>
</dbReference>
<reference evidence="4" key="1">
    <citation type="submission" date="2019-08" db="EMBL/GenBank/DDBJ databases">
        <title>Seonamhaeicola sediminis sp. nov., isolated from marine sediment.</title>
        <authorList>
            <person name="Cao W.R."/>
        </authorList>
    </citation>
    <scope>NUCLEOTIDE SEQUENCE [LARGE SCALE GENOMIC DNA]</scope>
    <source>
        <strain evidence="4">Gy8</strain>
    </source>
</reference>
<dbReference type="InterPro" id="IPR051560">
    <property type="entry name" value="MAM_domain-containing"/>
</dbReference>
<name>A0A5C7AUC3_9FLAO</name>
<dbReference type="InterPro" id="IPR024079">
    <property type="entry name" value="MetalloPept_cat_dom_sf"/>
</dbReference>
<dbReference type="SMART" id="SM00137">
    <property type="entry name" value="MAM"/>
    <property type="match status" value="1"/>
</dbReference>
<dbReference type="InterPro" id="IPR013320">
    <property type="entry name" value="ConA-like_dom_sf"/>
</dbReference>
<dbReference type="InterPro" id="IPR035986">
    <property type="entry name" value="PKD_dom_sf"/>
</dbReference>
<accession>A0A5C7AUC3</accession>
<gene>
    <name evidence="3" type="ORF">FUA26_07980</name>
</gene>
<dbReference type="GO" id="GO:0005975">
    <property type="term" value="P:carbohydrate metabolic process"/>
    <property type="evidence" value="ECO:0007669"/>
    <property type="project" value="UniProtKB-ARBA"/>
</dbReference>
<evidence type="ECO:0000259" key="2">
    <source>
        <dbReference type="PROSITE" id="PS50060"/>
    </source>
</evidence>
<dbReference type="PANTHER" id="PTHR23282:SF101">
    <property type="entry name" value="MAM DOMAIN-CONTAINING PROTEIN"/>
    <property type="match status" value="1"/>
</dbReference>
<proteinExistence type="predicted"/>
<dbReference type="RefSeq" id="WP_147134065.1">
    <property type="nucleotide sequence ID" value="NZ_VOSC01000019.1"/>
</dbReference>
<dbReference type="InterPro" id="IPR008754">
    <property type="entry name" value="Peptidase_M43"/>
</dbReference>
<organism evidence="3 4">
    <name type="scientific">Seonamhaeicola algicola</name>
    <dbReference type="NCBI Taxonomy" id="1719036"/>
    <lineage>
        <taxon>Bacteria</taxon>
        <taxon>Pseudomonadati</taxon>
        <taxon>Bacteroidota</taxon>
        <taxon>Flavobacteriia</taxon>
        <taxon>Flavobacteriales</taxon>
        <taxon>Flavobacteriaceae</taxon>
    </lineage>
</organism>
<comment type="caution">
    <text evidence="3">The sequence shown here is derived from an EMBL/GenBank/DDBJ whole genome shotgun (WGS) entry which is preliminary data.</text>
</comment>
<sequence length="644" mass="72048">MTPNLKKSLPFLITLFLPLFGYVYAQNNDFACGTSFSEAQIELFNSIKHNETLSNLEANKHLNLKDLSENIVNYIPVKIHILRYSNGSDGLCDADLNTAIDNLNNHFNNARMTFFVSSEVNYIDNNQTAHITKGKDDTVFETNNTPGVINIYFTHALKNEANLSICGYTNNTRNKDYLVIKNSCATTSLVHEMGHFFSLLHTHGNDNNALTTELVDGSNCDTDGDGICDTPADPKLTTTNVNEFCEYIGIETDAHGHTFKPDVSNIMSYAKKNCRTHFSKQQLQRMYAFYITQKHYLSSTNFNADVVASNTITCQNKLTVNFSNSCPNASAWEWDINSDGVIDYTSQNPSHTFNSGMYSVTLSVYKNSKKITKTYHNLVKVGVLTETLFDESFDTFNIAGDDGWTVNDNNSGYHWVINHGETHSDATGPIHNHHHENGDLNRYIYTEASGAEEGAITEFISPCIDVVHQNSEIDFNYHMFGENIGELHVDIKTNNGYKNDVIPPFIGSQQNNQADDFLTASINLSYYAGETINIRFRAVRGNGWKGDIAIDNVHLKTISVPVTDKDIKLYPNPVKNNLLYIQTLASNFNDDSTVLHFEISNLVGQKFSSGIVTNKPIDTSNLASGSYLLTVISNTNRVVKRFIK</sequence>
<dbReference type="CDD" id="cd00146">
    <property type="entry name" value="PKD"/>
    <property type="match status" value="1"/>
</dbReference>
<dbReference type="GO" id="GO:0008237">
    <property type="term" value="F:metallopeptidase activity"/>
    <property type="evidence" value="ECO:0007669"/>
    <property type="project" value="InterPro"/>
</dbReference>
<dbReference type="Pfam" id="PF05572">
    <property type="entry name" value="Peptidase_M43"/>
    <property type="match status" value="1"/>
</dbReference>
<keyword evidence="4" id="KW-1185">Reference proteome</keyword>
<dbReference type="InterPro" id="IPR000998">
    <property type="entry name" value="MAM_dom"/>
</dbReference>
<dbReference type="Proteomes" id="UP000321790">
    <property type="component" value="Unassembled WGS sequence"/>
</dbReference>
<dbReference type="SUPFAM" id="SSF55486">
    <property type="entry name" value="Metalloproteases ('zincins'), catalytic domain"/>
    <property type="match status" value="1"/>
</dbReference>
<dbReference type="NCBIfam" id="TIGR04183">
    <property type="entry name" value="Por_Secre_tail"/>
    <property type="match status" value="1"/>
</dbReference>
<dbReference type="AlphaFoldDB" id="A0A5C7AUC3"/>
<evidence type="ECO:0000256" key="1">
    <source>
        <dbReference type="ARBA" id="ARBA00022729"/>
    </source>
</evidence>
<protein>
    <submittedName>
        <fullName evidence="3">T9SS type A sorting domain-containing protein</fullName>
    </submittedName>
</protein>
<evidence type="ECO:0000313" key="3">
    <source>
        <dbReference type="EMBL" id="TXE11991.1"/>
    </source>
</evidence>